<dbReference type="EMBL" id="CADEPI010000118">
    <property type="protein sequence ID" value="CAB3375755.1"/>
    <property type="molecule type" value="Genomic_DNA"/>
</dbReference>
<gene>
    <name evidence="5" type="ORF">CLODIP_2_CD03818</name>
</gene>
<protein>
    <recommendedName>
        <fullName evidence="3">Copper homeostasis protein cutC homolog</fullName>
    </recommendedName>
</protein>
<organism evidence="5 6">
    <name type="scientific">Cloeon dipterum</name>
    <dbReference type="NCBI Taxonomy" id="197152"/>
    <lineage>
        <taxon>Eukaryota</taxon>
        <taxon>Metazoa</taxon>
        <taxon>Ecdysozoa</taxon>
        <taxon>Arthropoda</taxon>
        <taxon>Hexapoda</taxon>
        <taxon>Insecta</taxon>
        <taxon>Pterygota</taxon>
        <taxon>Palaeoptera</taxon>
        <taxon>Ephemeroptera</taxon>
        <taxon>Pisciforma</taxon>
        <taxon>Baetidae</taxon>
        <taxon>Cloeon</taxon>
    </lineage>
</organism>
<proteinExistence type="inferred from homology"/>
<dbReference type="GO" id="GO:0016705">
    <property type="term" value="F:oxidoreductase activity, acting on paired donors, with incorporation or reduction of molecular oxygen"/>
    <property type="evidence" value="ECO:0007669"/>
    <property type="project" value="InterPro"/>
</dbReference>
<evidence type="ECO:0000256" key="2">
    <source>
        <dbReference type="ARBA" id="ARBA00010617"/>
    </source>
</evidence>
<dbReference type="SUPFAM" id="SSF48264">
    <property type="entry name" value="Cytochrome P450"/>
    <property type="match status" value="1"/>
</dbReference>
<evidence type="ECO:0000313" key="6">
    <source>
        <dbReference type="Proteomes" id="UP000494165"/>
    </source>
</evidence>
<comment type="similarity">
    <text evidence="2">Belongs to the cytochrome P450 family.</text>
</comment>
<dbReference type="Gene3D" id="1.10.630.10">
    <property type="entry name" value="Cytochrome P450"/>
    <property type="match status" value="1"/>
</dbReference>
<comment type="caution">
    <text evidence="5">The sequence shown here is derived from an EMBL/GenBank/DDBJ whole genome shotgun (WGS) entry which is preliminary data.</text>
</comment>
<dbReference type="InterPro" id="IPR036396">
    <property type="entry name" value="Cyt_P450_sf"/>
</dbReference>
<dbReference type="GO" id="GO:0020037">
    <property type="term" value="F:heme binding"/>
    <property type="evidence" value="ECO:0007669"/>
    <property type="project" value="InterPro"/>
</dbReference>
<keyword evidence="6" id="KW-1185">Reference proteome</keyword>
<dbReference type="OrthoDB" id="7392499at2759"/>
<accession>A0A8S1D6A1</accession>
<dbReference type="SUPFAM" id="SSF110395">
    <property type="entry name" value="CutC-like"/>
    <property type="match status" value="1"/>
</dbReference>
<dbReference type="InterPro" id="IPR036822">
    <property type="entry name" value="CutC-like_dom_sf"/>
</dbReference>
<dbReference type="InterPro" id="IPR001128">
    <property type="entry name" value="Cyt_P450"/>
</dbReference>
<reference evidence="5 6" key="1">
    <citation type="submission" date="2020-04" db="EMBL/GenBank/DDBJ databases">
        <authorList>
            <person name="Alioto T."/>
            <person name="Alioto T."/>
            <person name="Gomez Garrido J."/>
        </authorList>
    </citation>
    <scope>NUCLEOTIDE SEQUENCE [LARGE SCALE GENOMIC DNA]</scope>
</reference>
<evidence type="ECO:0000256" key="3">
    <source>
        <dbReference type="ARBA" id="ARBA00019014"/>
    </source>
</evidence>
<dbReference type="PANTHER" id="PTHR12598">
    <property type="entry name" value="COPPER HOMEOSTASIS PROTEIN CUTC"/>
    <property type="match status" value="1"/>
</dbReference>
<name>A0A8S1D6A1_9INSE</name>
<dbReference type="GO" id="GO:0005507">
    <property type="term" value="F:copper ion binding"/>
    <property type="evidence" value="ECO:0007669"/>
    <property type="project" value="TreeGrafter"/>
</dbReference>
<keyword evidence="4" id="KW-0503">Monooxygenase</keyword>
<dbReference type="GO" id="GO:0004497">
    <property type="term" value="F:monooxygenase activity"/>
    <property type="evidence" value="ECO:0007669"/>
    <property type="project" value="UniProtKB-KW"/>
</dbReference>
<dbReference type="HAMAP" id="MF_00795">
    <property type="entry name" value="CutC"/>
    <property type="match status" value="1"/>
</dbReference>
<evidence type="ECO:0000256" key="1">
    <source>
        <dbReference type="ARBA" id="ARBA00007768"/>
    </source>
</evidence>
<keyword evidence="4" id="KW-0560">Oxidoreductase</keyword>
<dbReference type="AlphaFoldDB" id="A0A8S1D6A1"/>
<comment type="similarity">
    <text evidence="1">Belongs to the CutC family.</text>
</comment>
<dbReference type="Pfam" id="PF00067">
    <property type="entry name" value="p450"/>
    <property type="match status" value="1"/>
</dbReference>
<dbReference type="PANTHER" id="PTHR12598:SF0">
    <property type="entry name" value="COPPER HOMEOSTASIS PROTEIN CUTC HOMOLOG"/>
    <property type="match status" value="1"/>
</dbReference>
<sequence length="553" mass="61777">MEVCVESVASAVAAAQGGAARLELCSALSEGGLTPSVGLLKVVKELVSIPVFVMLRPRAGNFTYTPEEVRSIQIDADALMQAGADGVVFGALTTDGAVDEEACSKVISVLPAGTPITFHRAFDWAKEPLVALEDVIKLKFHRILTSGQAATAKEGVDCLQKLINQAEGRIIIMPGCGIDSQNLQFILEKTEEVAAAAPAAPTERQAMIIIITILALIALCISKLRRHPVDKLPGPPTLPFVGNLLTFVGTPEEMFEKFNTFARDFWPLYRTWQLNTPVIHPLLPEHVEKVLASSKNTQKSRDYRFVESWLGTGLFTSNGAKWQERRKLLAPTFHLKVLEQFVPTISDNAAVLAQKLQLLLCQSPNEPIDVVPLVTLCALDIICETAMGRSIRAQHKDSKNTEYVSSIHRIMDLIVYRAMRPWLHPHWIFRVSPTGREFAKCLRTLHRFTRNVIDEKRLEREQGELEIKVVPSVPTSNGYEDLERISVRNRLVFLDLLLKLNEWDCKLSDQEICEEVDTFMFGGHDTTSNSISWALFYLGCNLKIQVILLEEWR</sequence>
<dbReference type="Gene3D" id="3.20.20.380">
    <property type="entry name" value="Copper homeostasis (CutC) domain"/>
    <property type="match status" value="1"/>
</dbReference>
<dbReference type="InterPro" id="IPR005627">
    <property type="entry name" value="CutC-like"/>
</dbReference>
<dbReference type="Pfam" id="PF03932">
    <property type="entry name" value="CutC"/>
    <property type="match status" value="1"/>
</dbReference>
<dbReference type="GO" id="GO:0005506">
    <property type="term" value="F:iron ion binding"/>
    <property type="evidence" value="ECO:0007669"/>
    <property type="project" value="InterPro"/>
</dbReference>
<evidence type="ECO:0000313" key="5">
    <source>
        <dbReference type="EMBL" id="CAB3375755.1"/>
    </source>
</evidence>
<dbReference type="Proteomes" id="UP000494165">
    <property type="component" value="Unassembled WGS sequence"/>
</dbReference>
<evidence type="ECO:0000256" key="4">
    <source>
        <dbReference type="ARBA" id="ARBA00023033"/>
    </source>
</evidence>